<proteinExistence type="predicted"/>
<dbReference type="EMBL" id="NGNX01000003">
    <property type="protein sequence ID" value="OYR93236.1"/>
    <property type="molecule type" value="Genomic_DNA"/>
</dbReference>
<dbReference type="InterPro" id="IPR027417">
    <property type="entry name" value="P-loop_NTPase"/>
</dbReference>
<reference evidence="1" key="2">
    <citation type="submission" date="2017-05" db="EMBL/GenBank/DDBJ databases">
        <authorList>
            <person name="Lin X.B."/>
            <person name="Stothard P."/>
            <person name="Tasseva G."/>
            <person name="Walter J."/>
        </authorList>
    </citation>
    <scope>NUCLEOTIDE SEQUENCE</scope>
    <source>
        <strain evidence="1">609u</strain>
    </source>
</reference>
<dbReference type="Proteomes" id="UP000215828">
    <property type="component" value="Unassembled WGS sequence"/>
</dbReference>
<reference evidence="3 4" key="3">
    <citation type="submission" date="2017-09" db="EMBL/GenBank/DDBJ databases">
        <title>Tripartite evolution among Lactobacillus johnsonii, Lactobacillus taiwanensis, Lactobacillus reuteri and their rodent host.</title>
        <authorList>
            <person name="Wang T."/>
            <person name="Knowles S."/>
            <person name="Cheng C."/>
        </authorList>
    </citation>
    <scope>NUCLEOTIDE SEQUENCE [LARGE SCALE GENOMIC DNA]</scope>
    <source>
        <strain evidence="2 3">609q</strain>
        <strain evidence="1 4">609u</strain>
    </source>
</reference>
<evidence type="ECO:0000313" key="4">
    <source>
        <dbReference type="Proteomes" id="UP000216316"/>
    </source>
</evidence>
<dbReference type="Gene3D" id="3.40.50.300">
    <property type="entry name" value="P-loop containing nucleotide triphosphate hydrolases"/>
    <property type="match status" value="2"/>
</dbReference>
<sequence>MNILNKLGFYKNADEMLKTDPTKAIPISEQNRLKKAGYDLDWISNIQTEGGLVPDDDRILTGSGPFSILTITKYQSHPKLMWLMEFSHQNNCIMLMDVGTNEPDKVISRINRSINELQDQTRNGRFVTDQDRAATEERELREYAASLSGEGEISKSILTRLIVFEPTQEELERHVSEIKRDLRSNGYHAIVRFFVQNDQFKTLNEPLTEQLKTFNNRGIDTMHDIQDIRSRVLGGGANMSAQQLVDPHGIMLGSTSTGGAFIFDQFKSTAQRTHFNYMVLGSMGAGKSTLLKMIEEGSFARNMYIRAIDKTGEYNDLFRAQGGTIISLDGKKGHMLNPLQVLPTVVIDDEHKDRVDEAQSFHQHLTKVRILVKMISNDTLNEYELNEFTNLLRVFYIKLGLLPPDWSKHPQKIKITTFPASAYPTFSEFDAFIKQLITPDFLERNNISADKQIQYEHILNIVDNIVSENGDIFDGHTDIGNLSDEKILLFDMKNLSGSSESVQKAQIYMALSMIWSQALIVGRRENHLIDQGKLDPENRHFFNVFIDECHNIINPNNLEGARYVTNFQRETRKFGAGIGFATQSPEEMAPDSAEKAAISILKEVFEFTEYKFLMKMDPSQIKKIRNLMGETLTSTDYDKLPQLERGETIVTISGSKERYNVTLEPTERQLKLFKGGQ</sequence>
<dbReference type="AlphaFoldDB" id="A0A256LJN4"/>
<dbReference type="InterPro" id="IPR051162">
    <property type="entry name" value="T4SS_component"/>
</dbReference>
<dbReference type="SUPFAM" id="SSF52540">
    <property type="entry name" value="P-loop containing nucleoside triphosphate hydrolases"/>
    <property type="match status" value="1"/>
</dbReference>
<organism evidence="2 3">
    <name type="scientific">Lactobacillus taiwanensis</name>
    <dbReference type="NCBI Taxonomy" id="508451"/>
    <lineage>
        <taxon>Bacteria</taxon>
        <taxon>Bacillati</taxon>
        <taxon>Bacillota</taxon>
        <taxon>Bacilli</taxon>
        <taxon>Lactobacillales</taxon>
        <taxon>Lactobacillaceae</taxon>
        <taxon>Lactobacillus</taxon>
    </lineage>
</organism>
<dbReference type="EMBL" id="NGNV01000002">
    <property type="protein sequence ID" value="OYR89020.1"/>
    <property type="molecule type" value="Genomic_DNA"/>
</dbReference>
<name>A0A256LJN4_9LACO</name>
<dbReference type="PANTHER" id="PTHR30121:SF6">
    <property type="entry name" value="SLR6007 PROTEIN"/>
    <property type="match status" value="1"/>
</dbReference>
<dbReference type="Proteomes" id="UP000216316">
    <property type="component" value="Unassembled WGS sequence"/>
</dbReference>
<dbReference type="PANTHER" id="PTHR30121">
    <property type="entry name" value="UNCHARACTERIZED PROTEIN YJGR-RELATED"/>
    <property type="match status" value="1"/>
</dbReference>
<comment type="caution">
    <text evidence="2">The sequence shown here is derived from an EMBL/GenBank/DDBJ whole genome shotgun (WGS) entry which is preliminary data.</text>
</comment>
<gene>
    <name evidence="1" type="ORF">CBF53_00605</name>
    <name evidence="2" type="ORF">CBF70_01190</name>
</gene>
<evidence type="ECO:0000313" key="1">
    <source>
        <dbReference type="EMBL" id="OYR89020.1"/>
    </source>
</evidence>
<keyword evidence="4" id="KW-1185">Reference proteome</keyword>
<protein>
    <submittedName>
        <fullName evidence="2">Uncharacterized protein</fullName>
    </submittedName>
</protein>
<evidence type="ECO:0000313" key="3">
    <source>
        <dbReference type="Proteomes" id="UP000215828"/>
    </source>
</evidence>
<evidence type="ECO:0000313" key="2">
    <source>
        <dbReference type="EMBL" id="OYR93236.1"/>
    </source>
</evidence>
<accession>A0A256LJN4</accession>
<reference evidence="2 3" key="1">
    <citation type="submission" date="2017-04" db="EMBL/GenBank/DDBJ databases">
        <authorList>
            <person name="Afonso C.L."/>
            <person name="Miller P.J."/>
            <person name="Scott M.A."/>
            <person name="Spackman E."/>
            <person name="Goraichik I."/>
            <person name="Dimitrov K.M."/>
            <person name="Suarez D.L."/>
            <person name="Swayne D.E."/>
        </authorList>
    </citation>
    <scope>NUCLEOTIDE SEQUENCE [LARGE SCALE GENOMIC DNA]</scope>
    <source>
        <strain evidence="2 3">609q</strain>
    </source>
</reference>
<dbReference type="RefSeq" id="WP_094496872.1">
    <property type="nucleotide sequence ID" value="NZ_CAMTQP010000009.1"/>
</dbReference>